<evidence type="ECO:0000256" key="4">
    <source>
        <dbReference type="ARBA" id="ARBA00020631"/>
    </source>
</evidence>
<accession>A0AAN7YET0</accession>
<evidence type="ECO:0000256" key="5">
    <source>
        <dbReference type="ARBA" id="ARBA00023015"/>
    </source>
</evidence>
<keyword evidence="7 10" id="KW-0804">Transcription</keyword>
<name>A0AAN7YET0_9EURO</name>
<dbReference type="GO" id="GO:0016592">
    <property type="term" value="C:mediator complex"/>
    <property type="evidence" value="ECO:0007669"/>
    <property type="project" value="InterPro"/>
</dbReference>
<dbReference type="Gene3D" id="6.10.140.1520">
    <property type="match status" value="1"/>
</dbReference>
<dbReference type="GO" id="GO:0006357">
    <property type="term" value="P:regulation of transcription by RNA polymerase II"/>
    <property type="evidence" value="ECO:0007669"/>
    <property type="project" value="InterPro"/>
</dbReference>
<feature type="compositionally biased region" description="Low complexity" evidence="11">
    <location>
        <begin position="1"/>
        <end position="20"/>
    </location>
</feature>
<dbReference type="Gene3D" id="6.10.140.200">
    <property type="match status" value="1"/>
</dbReference>
<dbReference type="InterPro" id="IPR009244">
    <property type="entry name" value="Mediatior_Med7"/>
</dbReference>
<dbReference type="Pfam" id="PF05983">
    <property type="entry name" value="Med7"/>
    <property type="match status" value="1"/>
</dbReference>
<keyword evidence="13" id="KW-1185">Reference proteome</keyword>
<sequence length="267" mass="30502">MDNQQAQPAQQGQQPLQPEPIFDARFPAPPPFWRSFTTQNLAQLEEHESQADFDPADLPYSLAVLRPPPRPTENTKEYHVYGTTYTIPPAPTLPFEDDQLIDFTSLTTASTQRVHARRLWQLTKSLVLNYLELSTIMAVDPKSYQEKVKDIEVLMTNVNGVINTLRPHQAREGLKIMLTNRLEAGREEMEKCDKLKAEIEEFLSGVGKFEDEDREGERTEESQDRAKAEVNGVHRVNGVHAHVNGTNSPEVERLRRAWEDLDDLDDD</sequence>
<dbReference type="AlphaFoldDB" id="A0AAN7YET0"/>
<keyword evidence="6 10" id="KW-0010">Activator</keyword>
<dbReference type="PANTHER" id="PTHR21428:SF11">
    <property type="entry name" value="MEDIATOR OF RNA POLYMERASE II TRANSCRIPTION SUBUNIT 7"/>
    <property type="match status" value="1"/>
</dbReference>
<feature type="region of interest" description="Disordered" evidence="11">
    <location>
        <begin position="1"/>
        <end position="30"/>
    </location>
</feature>
<gene>
    <name evidence="12" type="primary">MED7</name>
    <name evidence="12" type="ORF">LTR05_006193</name>
</gene>
<dbReference type="PANTHER" id="PTHR21428">
    <property type="entry name" value="MEDIATOR OF RNA POLYMERASE II TRANSCRIPTION SUBUNIT 7"/>
    <property type="match status" value="1"/>
</dbReference>
<comment type="similarity">
    <text evidence="2 10">Belongs to the Mediator complex subunit 7 family.</text>
</comment>
<keyword evidence="5 10" id="KW-0805">Transcription regulation</keyword>
<comment type="function">
    <text evidence="9">Component of the Mediator complex, a coactivator involved in the regulated transcription of nearly all RNA polymerase II-dependent genes. Mediator functions as a bridge to convey information from gene-specific regulatory proteins to the basal RNA polymerase II transcription machinery. Mediator is recruited to promoters by direct interactions with regulatory proteins and serves as a scaffold for the assembly of a functional preinitiation complex with RNA polymerase II and the general transcription factors.</text>
</comment>
<evidence type="ECO:0000256" key="10">
    <source>
        <dbReference type="RuleBase" id="RU364060"/>
    </source>
</evidence>
<keyword evidence="8 10" id="KW-0539">Nucleus</keyword>
<evidence type="ECO:0000313" key="13">
    <source>
        <dbReference type="Proteomes" id="UP001309876"/>
    </source>
</evidence>
<feature type="region of interest" description="Disordered" evidence="11">
    <location>
        <begin position="208"/>
        <end position="230"/>
    </location>
</feature>
<evidence type="ECO:0000256" key="7">
    <source>
        <dbReference type="ARBA" id="ARBA00023163"/>
    </source>
</evidence>
<dbReference type="Proteomes" id="UP001309876">
    <property type="component" value="Unassembled WGS sequence"/>
</dbReference>
<dbReference type="SUPFAM" id="SSF140718">
    <property type="entry name" value="Mediator hinge subcomplex-like"/>
    <property type="match status" value="1"/>
</dbReference>
<dbReference type="EMBL" id="JAVRRJ010000006">
    <property type="protein sequence ID" value="KAK5083689.1"/>
    <property type="molecule type" value="Genomic_DNA"/>
</dbReference>
<comment type="subunit">
    <text evidence="3 10">Component of the Mediator complex.</text>
</comment>
<dbReference type="InterPro" id="IPR044888">
    <property type="entry name" value="Mediatior_Med7_sf"/>
</dbReference>
<evidence type="ECO:0000313" key="12">
    <source>
        <dbReference type="EMBL" id="KAK5083689.1"/>
    </source>
</evidence>
<dbReference type="GO" id="GO:0070847">
    <property type="term" value="C:core mediator complex"/>
    <property type="evidence" value="ECO:0007669"/>
    <property type="project" value="TreeGrafter"/>
</dbReference>
<comment type="subcellular location">
    <subcellularLocation>
        <location evidence="1 10">Nucleus</location>
    </subcellularLocation>
</comment>
<evidence type="ECO:0000256" key="8">
    <source>
        <dbReference type="ARBA" id="ARBA00023242"/>
    </source>
</evidence>
<dbReference type="InterPro" id="IPR037212">
    <property type="entry name" value="Med7/Med21-like"/>
</dbReference>
<reference evidence="12 13" key="1">
    <citation type="submission" date="2023-08" db="EMBL/GenBank/DDBJ databases">
        <title>Black Yeasts Isolated from many extreme environments.</title>
        <authorList>
            <person name="Coleine C."/>
            <person name="Stajich J.E."/>
            <person name="Selbmann L."/>
        </authorList>
    </citation>
    <scope>NUCLEOTIDE SEQUENCE [LARGE SCALE GENOMIC DNA]</scope>
    <source>
        <strain evidence="12 13">CCFEE 5910</strain>
    </source>
</reference>
<proteinExistence type="inferred from homology"/>
<evidence type="ECO:0000256" key="11">
    <source>
        <dbReference type="SAM" id="MobiDB-lite"/>
    </source>
</evidence>
<feature type="compositionally biased region" description="Basic and acidic residues" evidence="11">
    <location>
        <begin position="208"/>
        <end position="228"/>
    </location>
</feature>
<organism evidence="12 13">
    <name type="scientific">Lithohypha guttulata</name>
    <dbReference type="NCBI Taxonomy" id="1690604"/>
    <lineage>
        <taxon>Eukaryota</taxon>
        <taxon>Fungi</taxon>
        <taxon>Dikarya</taxon>
        <taxon>Ascomycota</taxon>
        <taxon>Pezizomycotina</taxon>
        <taxon>Eurotiomycetes</taxon>
        <taxon>Chaetothyriomycetidae</taxon>
        <taxon>Chaetothyriales</taxon>
        <taxon>Trichomeriaceae</taxon>
        <taxon>Lithohypha</taxon>
    </lineage>
</organism>
<evidence type="ECO:0000256" key="6">
    <source>
        <dbReference type="ARBA" id="ARBA00023159"/>
    </source>
</evidence>
<comment type="caution">
    <text evidence="12">The sequence shown here is derived from an EMBL/GenBank/DDBJ whole genome shotgun (WGS) entry which is preliminary data.</text>
</comment>
<protein>
    <recommendedName>
        <fullName evidence="4 10">Mediator of RNA polymerase II transcription subunit 7</fullName>
    </recommendedName>
</protein>
<dbReference type="GO" id="GO:0003712">
    <property type="term" value="F:transcription coregulator activity"/>
    <property type="evidence" value="ECO:0007669"/>
    <property type="project" value="InterPro"/>
</dbReference>
<evidence type="ECO:0000256" key="9">
    <source>
        <dbReference type="ARBA" id="ARBA00025687"/>
    </source>
</evidence>
<evidence type="ECO:0000256" key="2">
    <source>
        <dbReference type="ARBA" id="ARBA00009994"/>
    </source>
</evidence>
<evidence type="ECO:0000256" key="1">
    <source>
        <dbReference type="ARBA" id="ARBA00004123"/>
    </source>
</evidence>
<evidence type="ECO:0000256" key="3">
    <source>
        <dbReference type="ARBA" id="ARBA00011837"/>
    </source>
</evidence>